<comment type="caution">
    <text evidence="1">The sequence shown here is derived from an EMBL/GenBank/DDBJ whole genome shotgun (WGS) entry which is preliminary data.</text>
</comment>
<evidence type="ECO:0000313" key="2">
    <source>
        <dbReference type="Proteomes" id="UP000014387"/>
    </source>
</evidence>
<proteinExistence type="predicted"/>
<sequence length="213" mass="23815">MEKIKLQDVKRVIDIGKNVLPSAEPAMDKYGPALIDWRQRRGKQVANNLREAGDSILSKGQAIKDWKEQQKSLEAARKKAVASSLPPISAKEFFENFENSVSSGGDLSDGYMAIAGCFAITTMKSARKKDPSAYEDVYVGCGKSMGFSIYTQLRGFGNVDVYADFKFKKPMMLLLFPCEEKDLKTRFEALVSDLQAESSYNKWDVLARSNEAR</sequence>
<evidence type="ECO:0000313" key="1">
    <source>
        <dbReference type="EMBL" id="EPD30953.1"/>
    </source>
</evidence>
<keyword evidence="2" id="KW-1185">Reference proteome</keyword>
<reference evidence="1 2" key="1">
    <citation type="submission" date="2013-05" db="EMBL/GenBank/DDBJ databases">
        <title>The Genome Sequence of Actinomyces europaeus ACS-120-V-COL10B.</title>
        <authorList>
            <consortium name="The Broad Institute Genomics Platform"/>
            <person name="Earl A."/>
            <person name="Ward D."/>
            <person name="Feldgarden M."/>
            <person name="Gevers D."/>
            <person name="Saerens B."/>
            <person name="Vaneechoutte M."/>
            <person name="Walker B."/>
            <person name="Young S."/>
            <person name="Zeng Q."/>
            <person name="Gargeya S."/>
            <person name="Fitzgerald M."/>
            <person name="Haas B."/>
            <person name="Abouelleil A."/>
            <person name="Allen A.W."/>
            <person name="Alvarado L."/>
            <person name="Arachchi H.M."/>
            <person name="Berlin A.M."/>
            <person name="Chapman S.B."/>
            <person name="Gainer-Dewar J."/>
            <person name="Goldberg J."/>
            <person name="Griggs A."/>
            <person name="Gujja S."/>
            <person name="Hansen M."/>
            <person name="Howarth C."/>
            <person name="Imamovic A."/>
            <person name="Ireland A."/>
            <person name="Larimer J."/>
            <person name="McCowan C."/>
            <person name="Murphy C."/>
            <person name="Pearson M."/>
            <person name="Poon T.W."/>
            <person name="Priest M."/>
            <person name="Roberts A."/>
            <person name="Saif S."/>
            <person name="Shea T."/>
            <person name="Sisk P."/>
            <person name="Sykes S."/>
            <person name="Wortman J."/>
            <person name="Nusbaum C."/>
            <person name="Birren B."/>
        </authorList>
    </citation>
    <scope>NUCLEOTIDE SEQUENCE [LARGE SCALE GENOMIC DNA]</scope>
    <source>
        <strain evidence="1 2">ACS-120-V-Col10b</strain>
    </source>
</reference>
<dbReference type="EMBL" id="AGWN01000001">
    <property type="protein sequence ID" value="EPD30953.1"/>
    <property type="molecule type" value="Genomic_DNA"/>
</dbReference>
<dbReference type="Proteomes" id="UP000014387">
    <property type="component" value="Unassembled WGS sequence"/>
</dbReference>
<name>A0A9W5REA6_9ACTO</name>
<protein>
    <submittedName>
        <fullName evidence="1">Uncharacterized protein</fullName>
    </submittedName>
</protein>
<accession>A0A9W5REA6</accession>
<dbReference type="RefSeq" id="WP_016444065.1">
    <property type="nucleotide sequence ID" value="NZ_KE150266.1"/>
</dbReference>
<gene>
    <name evidence="1" type="ORF">HMPREF9238_00709</name>
</gene>
<organism evidence="1 2">
    <name type="scientific">Gleimia europaea ACS-120-V-Col10b</name>
    <dbReference type="NCBI Taxonomy" id="883069"/>
    <lineage>
        <taxon>Bacteria</taxon>
        <taxon>Bacillati</taxon>
        <taxon>Actinomycetota</taxon>
        <taxon>Actinomycetes</taxon>
        <taxon>Actinomycetales</taxon>
        <taxon>Actinomycetaceae</taxon>
        <taxon>Gleimia</taxon>
    </lineage>
</organism>
<dbReference type="AlphaFoldDB" id="A0A9W5REA6"/>